<feature type="transmembrane region" description="Helical" evidence="2">
    <location>
        <begin position="69"/>
        <end position="90"/>
    </location>
</feature>
<evidence type="ECO:0000256" key="1">
    <source>
        <dbReference type="SAM" id="MobiDB-lite"/>
    </source>
</evidence>
<evidence type="ECO:0000256" key="2">
    <source>
        <dbReference type="SAM" id="Phobius"/>
    </source>
</evidence>
<name>A0A4Z1JBL2_9HELO</name>
<feature type="transmembrane region" description="Helical" evidence="2">
    <location>
        <begin position="142"/>
        <end position="163"/>
    </location>
</feature>
<organism evidence="3 4">
    <name type="scientific">Botrytis elliptica</name>
    <dbReference type="NCBI Taxonomy" id="278938"/>
    <lineage>
        <taxon>Eukaryota</taxon>
        <taxon>Fungi</taxon>
        <taxon>Dikarya</taxon>
        <taxon>Ascomycota</taxon>
        <taxon>Pezizomycotina</taxon>
        <taxon>Leotiomycetes</taxon>
        <taxon>Helotiales</taxon>
        <taxon>Sclerotiniaceae</taxon>
        <taxon>Botrytis</taxon>
    </lineage>
</organism>
<feature type="transmembrane region" description="Helical" evidence="2">
    <location>
        <begin position="96"/>
        <end position="121"/>
    </location>
</feature>
<keyword evidence="4" id="KW-1185">Reference proteome</keyword>
<feature type="transmembrane region" description="Helical" evidence="2">
    <location>
        <begin position="199"/>
        <end position="221"/>
    </location>
</feature>
<feature type="region of interest" description="Disordered" evidence="1">
    <location>
        <begin position="228"/>
        <end position="253"/>
    </location>
</feature>
<feature type="compositionally biased region" description="Low complexity" evidence="1">
    <location>
        <begin position="229"/>
        <end position="245"/>
    </location>
</feature>
<dbReference type="STRING" id="278938.A0A4Z1JBL2"/>
<feature type="transmembrane region" description="Helical" evidence="2">
    <location>
        <begin position="258"/>
        <end position="275"/>
    </location>
</feature>
<feature type="transmembrane region" description="Helical" evidence="2">
    <location>
        <begin position="295"/>
        <end position="314"/>
    </location>
</feature>
<dbReference type="EMBL" id="PQXM01000615">
    <property type="protein sequence ID" value="TGO71121.1"/>
    <property type="molecule type" value="Genomic_DNA"/>
</dbReference>
<sequence length="323" mass="36118">MSNQTSFSNNTFNSNNSLSMPQICIIDGNSDIYGLGIRIGFYLQWYASILASAPRGYSGKVASDEVQGLMFSIVLFTVATFLALIIQTSTLQLPEVYIILLLVVGYHYYFIPKMFMALLSFIKQLLSKGEKDETGQKKHRGWEFILLAGLFFCAISCFQLWFWGGHFQDRNGKSNTCPSFGFGFIKIDLENTAFRAFNITYWVLLLILSFGVIMHACDLYIQKRKAPKSNFSSSSSTSLKSGAGSTRSSKEPNSKFDSIRFGILFIFMTVMVIAIEKSIMWNQITGVTTLAGAGQLIPFLIGLGSLFRVCYVGVKGDDRREEL</sequence>
<keyword evidence="2" id="KW-0812">Transmembrane</keyword>
<reference evidence="3 4" key="1">
    <citation type="submission" date="2017-12" db="EMBL/GenBank/DDBJ databases">
        <title>Comparative genomics of Botrytis spp.</title>
        <authorList>
            <person name="Valero-Jimenez C.A."/>
            <person name="Tapia P."/>
            <person name="Veloso J."/>
            <person name="Silva-Moreno E."/>
            <person name="Staats M."/>
            <person name="Valdes J.H."/>
            <person name="Van Kan J.A.L."/>
        </authorList>
    </citation>
    <scope>NUCLEOTIDE SEQUENCE [LARGE SCALE GENOMIC DNA]</scope>
    <source>
        <strain evidence="3 4">Be9601</strain>
    </source>
</reference>
<keyword evidence="2" id="KW-1133">Transmembrane helix</keyword>
<protein>
    <submittedName>
        <fullName evidence="3">Uncharacterized protein</fullName>
    </submittedName>
</protein>
<dbReference type="AlphaFoldDB" id="A0A4Z1JBL2"/>
<comment type="caution">
    <text evidence="3">The sequence shown here is derived from an EMBL/GenBank/DDBJ whole genome shotgun (WGS) entry which is preliminary data.</text>
</comment>
<evidence type="ECO:0000313" key="4">
    <source>
        <dbReference type="Proteomes" id="UP000297229"/>
    </source>
</evidence>
<proteinExistence type="predicted"/>
<evidence type="ECO:0000313" key="3">
    <source>
        <dbReference type="EMBL" id="TGO71121.1"/>
    </source>
</evidence>
<dbReference type="Proteomes" id="UP000297229">
    <property type="component" value="Unassembled WGS sequence"/>
</dbReference>
<accession>A0A4Z1JBL2</accession>
<gene>
    <name evidence="3" type="ORF">BELL_0617g00060</name>
</gene>
<keyword evidence="2" id="KW-0472">Membrane</keyword>